<reference evidence="3" key="1">
    <citation type="submission" date="2016-10" db="EMBL/GenBank/DDBJ databases">
        <authorList>
            <person name="Varghese N."/>
            <person name="Submissions S."/>
        </authorList>
    </citation>
    <scope>NUCLEOTIDE SEQUENCE [LARGE SCALE GENOMIC DNA]</scope>
    <source>
        <strain evidence="3">DSM 123</strain>
    </source>
</reference>
<keyword evidence="3" id="KW-1185">Reference proteome</keyword>
<feature type="region of interest" description="Disordered" evidence="1">
    <location>
        <begin position="26"/>
        <end position="49"/>
    </location>
</feature>
<evidence type="ECO:0000313" key="2">
    <source>
        <dbReference type="EMBL" id="SEP11705.1"/>
    </source>
</evidence>
<name>A0A1H8V8F2_9BRAD</name>
<proteinExistence type="predicted"/>
<dbReference type="EMBL" id="FODT01000008">
    <property type="protein sequence ID" value="SEP11705.1"/>
    <property type="molecule type" value="Genomic_DNA"/>
</dbReference>
<dbReference type="AlphaFoldDB" id="A0A1H8V8F2"/>
<evidence type="ECO:0000313" key="3">
    <source>
        <dbReference type="Proteomes" id="UP000199615"/>
    </source>
</evidence>
<organism evidence="2 3">
    <name type="scientific">Rhodopseudomonas pseudopalustris</name>
    <dbReference type="NCBI Taxonomy" id="1513892"/>
    <lineage>
        <taxon>Bacteria</taxon>
        <taxon>Pseudomonadati</taxon>
        <taxon>Pseudomonadota</taxon>
        <taxon>Alphaproteobacteria</taxon>
        <taxon>Hyphomicrobiales</taxon>
        <taxon>Nitrobacteraceae</taxon>
        <taxon>Rhodopseudomonas</taxon>
    </lineage>
</organism>
<protein>
    <submittedName>
        <fullName evidence="2">Uncharacterized protein</fullName>
    </submittedName>
</protein>
<evidence type="ECO:0000256" key="1">
    <source>
        <dbReference type="SAM" id="MobiDB-lite"/>
    </source>
</evidence>
<dbReference type="Proteomes" id="UP000199615">
    <property type="component" value="Unassembled WGS sequence"/>
</dbReference>
<gene>
    <name evidence="2" type="ORF">SAMN05444123_108122</name>
</gene>
<accession>A0A1H8V8F2</accession>
<sequence length="49" mass="5386">MKHPHKGGSYRRDPDGSLTRLADEVAIATTPANEPPADTKPARKSRMEK</sequence>
<dbReference type="RefSeq" id="WP_175557692.1">
    <property type="nucleotide sequence ID" value="NZ_FODT01000008.1"/>
</dbReference>